<evidence type="ECO:0000256" key="3">
    <source>
        <dbReference type="ARBA" id="ARBA00022737"/>
    </source>
</evidence>
<sequence length="603" mass="65661">MRPRTAPALHKAAEPPAAPQRPTPWPPSASSSSSSAPPVSSPLLSSPLNPLQPLGHNSAPLGPSCMPGPLPVHLGHHPTIFPPRCGSLPWLLVSLLWPLVSLPWPLMSLPCFLGHLGPLPTHLGPLPTFCIPIPAETTQSLLSPLWVLSVPVGSLGSLLDTSCPPPHVPELFPGCFTTTCVPSQPPLSCPCHSLPCTPNIWGFWVPICPPSSALGQGEGRVFVGSEPGVNIVLSVPCVTVANLNPQHEQLIQQSHEIQQLQQEEDFHLSPNIIASAGADDIPYPRAPSPTSTWGSILEGFPPAWPLPDALSRYCRSPSLVPRAPRPSLPPASFAHLRRQVAALDSFWPRLDRCCQHHAPLPCARRAWTDVLDTFCEDEFGVKTRQFHCCHRHGAARRRCFVDATVSTTEITEITEITVFEPVLVPSFPPGEPNVANMENICLLRGLRPSPKGLPAPRARFHSRLERDFGRCCHNSSLECAHTAWLRGLERFCREEGAVKTRQHRCCRRGVGYARSRCFATSAPHPDYDQELHNISLARPGPAMLRTLCGPIRLLSKRRPVPELLEAVTSTCCALPHDERSPCAEEQGQWGVEGVGMEGGVQHS</sequence>
<feature type="compositionally biased region" description="Low complexity" evidence="4">
    <location>
        <begin position="28"/>
        <end position="47"/>
    </location>
</feature>
<evidence type="ECO:0000313" key="6">
    <source>
        <dbReference type="Proteomes" id="UP000694412"/>
    </source>
</evidence>
<evidence type="ECO:0000256" key="1">
    <source>
        <dbReference type="ARBA" id="ARBA00004613"/>
    </source>
</evidence>
<evidence type="ECO:0000313" key="5">
    <source>
        <dbReference type="Ensembl" id="ENSCJPP00005018531.1"/>
    </source>
</evidence>
<evidence type="ECO:0000256" key="4">
    <source>
        <dbReference type="SAM" id="MobiDB-lite"/>
    </source>
</evidence>
<name>A0A8C2TXT7_COTJA</name>
<evidence type="ECO:0000256" key="2">
    <source>
        <dbReference type="ARBA" id="ARBA00022525"/>
    </source>
</evidence>
<reference evidence="5" key="3">
    <citation type="submission" date="2025-09" db="UniProtKB">
        <authorList>
            <consortium name="Ensembl"/>
        </authorList>
    </citation>
    <scope>IDENTIFICATION</scope>
</reference>
<dbReference type="GO" id="GO:0005615">
    <property type="term" value="C:extracellular space"/>
    <property type="evidence" value="ECO:0007669"/>
    <property type="project" value="InterPro"/>
</dbReference>
<dbReference type="Pfam" id="PF05782">
    <property type="entry name" value="ECM1"/>
    <property type="match status" value="1"/>
</dbReference>
<dbReference type="AlphaFoldDB" id="A0A8C2TXT7"/>
<keyword evidence="3" id="KW-0677">Repeat</keyword>
<feature type="compositionally biased region" description="Pro residues" evidence="4">
    <location>
        <begin position="16"/>
        <end position="27"/>
    </location>
</feature>
<dbReference type="GeneTree" id="ENSGT00390000006215"/>
<comment type="subcellular location">
    <subcellularLocation>
        <location evidence="1">Secreted</location>
    </subcellularLocation>
</comment>
<reference evidence="5" key="2">
    <citation type="submission" date="2025-08" db="UniProtKB">
        <authorList>
            <consortium name="Ensembl"/>
        </authorList>
    </citation>
    <scope>IDENTIFICATION</scope>
</reference>
<dbReference type="PANTHER" id="PTHR16776">
    <property type="entry name" value="EXTRACELLULAR MATRIX PROTEIN 1"/>
    <property type="match status" value="1"/>
</dbReference>
<organism evidence="5 6">
    <name type="scientific">Coturnix japonica</name>
    <name type="common">Japanese quail</name>
    <name type="synonym">Coturnix coturnix japonica</name>
    <dbReference type="NCBI Taxonomy" id="93934"/>
    <lineage>
        <taxon>Eukaryota</taxon>
        <taxon>Metazoa</taxon>
        <taxon>Chordata</taxon>
        <taxon>Craniata</taxon>
        <taxon>Vertebrata</taxon>
        <taxon>Euteleostomi</taxon>
        <taxon>Archelosauria</taxon>
        <taxon>Archosauria</taxon>
        <taxon>Dinosauria</taxon>
        <taxon>Saurischia</taxon>
        <taxon>Theropoda</taxon>
        <taxon>Coelurosauria</taxon>
        <taxon>Aves</taxon>
        <taxon>Neognathae</taxon>
        <taxon>Galloanserae</taxon>
        <taxon>Galliformes</taxon>
        <taxon>Phasianidae</taxon>
        <taxon>Perdicinae</taxon>
        <taxon>Coturnix</taxon>
    </lineage>
</organism>
<dbReference type="GO" id="GO:0007165">
    <property type="term" value="P:signal transduction"/>
    <property type="evidence" value="ECO:0007669"/>
    <property type="project" value="InterPro"/>
</dbReference>
<dbReference type="Ensembl" id="ENSCJPT00005025769.1">
    <property type="protein sequence ID" value="ENSCJPP00005018531.1"/>
    <property type="gene ID" value="ENSCJPG00005015090.1"/>
</dbReference>
<protein>
    <submittedName>
        <fullName evidence="5">Extracellular matrix protein 1</fullName>
    </submittedName>
</protein>
<keyword evidence="2" id="KW-0964">Secreted</keyword>
<feature type="region of interest" description="Disordered" evidence="4">
    <location>
        <begin position="1"/>
        <end position="47"/>
    </location>
</feature>
<dbReference type="Proteomes" id="UP000694412">
    <property type="component" value="Chromosome 25"/>
</dbReference>
<accession>A0A8C2TXT7</accession>
<proteinExistence type="predicted"/>
<dbReference type="GO" id="GO:0030500">
    <property type="term" value="P:regulation of bone mineralization"/>
    <property type="evidence" value="ECO:0007669"/>
    <property type="project" value="TreeGrafter"/>
</dbReference>
<dbReference type="PANTHER" id="PTHR16776:SF3">
    <property type="entry name" value="EXTRACELLULAR MATRIX PROTEIN 1"/>
    <property type="match status" value="1"/>
</dbReference>
<dbReference type="InterPro" id="IPR020858">
    <property type="entry name" value="Serum_albumin-like"/>
</dbReference>
<dbReference type="InterPro" id="IPR008605">
    <property type="entry name" value="ECM1"/>
</dbReference>
<keyword evidence="6" id="KW-1185">Reference proteome</keyword>
<dbReference type="SUPFAM" id="SSF48552">
    <property type="entry name" value="Serum albumin-like"/>
    <property type="match status" value="2"/>
</dbReference>
<dbReference type="Gene3D" id="1.10.246.10">
    <property type="match status" value="2"/>
</dbReference>
<reference evidence="5" key="1">
    <citation type="submission" date="2015-11" db="EMBL/GenBank/DDBJ databases">
        <authorList>
            <consortium name="International Coturnix japonica Genome Analysis Consortium"/>
            <person name="Warren W."/>
            <person name="Burt D.W."/>
            <person name="Antin P.B."/>
            <person name="Lanford R."/>
            <person name="Gros J."/>
            <person name="Wilson R.K."/>
        </authorList>
    </citation>
    <scope>NUCLEOTIDE SEQUENCE [LARGE SCALE GENOMIC DNA]</scope>
</reference>